<evidence type="ECO:0000313" key="16">
    <source>
        <dbReference type="EMBL" id="CAD7272853.1"/>
    </source>
</evidence>
<feature type="domain" description="Major vault protein repeat" evidence="13">
    <location>
        <begin position="307"/>
        <end position="355"/>
    </location>
</feature>
<dbReference type="Gene3D" id="6.10.250.720">
    <property type="match status" value="1"/>
</dbReference>
<feature type="repeat" description="MVP" evidence="8">
    <location>
        <begin position="363"/>
        <end position="424"/>
    </location>
</feature>
<dbReference type="FunFam" id="3.30.479.30:FF:000010">
    <property type="entry name" value="major vault protein-like"/>
    <property type="match status" value="1"/>
</dbReference>
<dbReference type="FunFam" id="2.30.30.570:FF:000001">
    <property type="entry name" value="major vault protein-like"/>
    <property type="match status" value="1"/>
</dbReference>
<dbReference type="Pfam" id="PF17796">
    <property type="entry name" value="Vault_4"/>
    <property type="match status" value="1"/>
</dbReference>
<dbReference type="InterPro" id="IPR041136">
    <property type="entry name" value="Vault_4"/>
</dbReference>
<dbReference type="InterPro" id="IPR036013">
    <property type="entry name" value="Band_7/SPFH_dom_sf"/>
</dbReference>
<feature type="coiled-coil region" evidence="9">
    <location>
        <begin position="701"/>
        <end position="741"/>
    </location>
</feature>
<feature type="repeat" description="MVP" evidence="8">
    <location>
        <begin position="204"/>
        <end position="256"/>
    </location>
</feature>
<dbReference type="GO" id="GO:0005634">
    <property type="term" value="C:nucleus"/>
    <property type="evidence" value="ECO:0007669"/>
    <property type="project" value="UniProtKB-SubCell"/>
</dbReference>
<comment type="subcellular location">
    <subcellularLocation>
        <location evidence="2 8">Cytoplasm</location>
    </subcellularLocation>
    <subcellularLocation>
        <location evidence="1">Nucleus</location>
    </subcellularLocation>
</comment>
<keyword evidence="6" id="KW-0539">Nucleus</keyword>
<keyword evidence="9" id="KW-0175">Coiled coil</keyword>
<evidence type="ECO:0000256" key="3">
    <source>
        <dbReference type="ARBA" id="ARBA00018296"/>
    </source>
</evidence>
<evidence type="ECO:0000256" key="5">
    <source>
        <dbReference type="ARBA" id="ARBA00022737"/>
    </source>
</evidence>
<dbReference type="Gene3D" id="3.30.479.30">
    <property type="entry name" value="Band 7 domain"/>
    <property type="match status" value="1"/>
</dbReference>
<feature type="domain" description="Major vault protein repeat" evidence="11">
    <location>
        <begin position="134"/>
        <end position="170"/>
    </location>
</feature>
<evidence type="ECO:0000256" key="8">
    <source>
        <dbReference type="PROSITE-ProRule" id="PRU00571"/>
    </source>
</evidence>
<keyword evidence="5" id="KW-0677">Repeat</keyword>
<feature type="repeat" description="MVP" evidence="8">
    <location>
        <begin position="313"/>
        <end position="362"/>
    </location>
</feature>
<feature type="domain" description="Major vault protein repeat" evidence="15">
    <location>
        <begin position="421"/>
        <end position="478"/>
    </location>
</feature>
<evidence type="ECO:0000259" key="15">
    <source>
        <dbReference type="Pfam" id="PF17796"/>
    </source>
</evidence>
<evidence type="ECO:0000259" key="13">
    <source>
        <dbReference type="Pfam" id="PF17794"/>
    </source>
</evidence>
<feature type="compositionally biased region" description="Basic and acidic residues" evidence="10">
    <location>
        <begin position="474"/>
        <end position="495"/>
    </location>
</feature>
<evidence type="ECO:0000313" key="17">
    <source>
        <dbReference type="Proteomes" id="UP000678499"/>
    </source>
</evidence>
<reference evidence="16" key="1">
    <citation type="submission" date="2020-11" db="EMBL/GenBank/DDBJ databases">
        <authorList>
            <person name="Tran Van P."/>
        </authorList>
    </citation>
    <scope>NUCLEOTIDE SEQUENCE</scope>
</reference>
<dbReference type="Pfam" id="PF17794">
    <property type="entry name" value="Vault_2"/>
    <property type="match status" value="2"/>
</dbReference>
<evidence type="ECO:0000256" key="6">
    <source>
        <dbReference type="ARBA" id="ARBA00023242"/>
    </source>
</evidence>
<keyword evidence="17" id="KW-1185">Reference proteome</keyword>
<keyword evidence="4 8" id="KW-0963">Cytoplasm</keyword>
<dbReference type="Gene3D" id="6.20.380.10">
    <property type="match status" value="1"/>
</dbReference>
<evidence type="ECO:0000259" key="12">
    <source>
        <dbReference type="Pfam" id="PF11978"/>
    </source>
</evidence>
<dbReference type="PROSITE" id="PS51224">
    <property type="entry name" value="MVP"/>
    <property type="match status" value="7"/>
</dbReference>
<dbReference type="InterPro" id="IPR041134">
    <property type="entry name" value="Vault_2"/>
</dbReference>
<dbReference type="EMBL" id="OA882107">
    <property type="protein sequence ID" value="CAD7272853.1"/>
    <property type="molecule type" value="Genomic_DNA"/>
</dbReference>
<dbReference type="InterPro" id="IPR039059">
    <property type="entry name" value="MVP"/>
</dbReference>
<feature type="repeat" description="MVP" evidence="8">
    <location>
        <begin position="425"/>
        <end position="477"/>
    </location>
</feature>
<name>A0A7R9BCV6_9CRUS</name>
<feature type="repeat" description="MVP" evidence="8">
    <location>
        <begin position="257"/>
        <end position="311"/>
    </location>
</feature>
<evidence type="ECO:0000256" key="1">
    <source>
        <dbReference type="ARBA" id="ARBA00004123"/>
    </source>
</evidence>
<dbReference type="FunFam" id="2.30.30.560:FF:000002">
    <property type="entry name" value="Major vault protein-alpha"/>
    <property type="match status" value="1"/>
</dbReference>
<feature type="domain" description="Major vault protein repeat" evidence="11">
    <location>
        <begin position="254"/>
        <end position="296"/>
    </location>
</feature>
<dbReference type="GO" id="GO:1990904">
    <property type="term" value="C:ribonucleoprotein complex"/>
    <property type="evidence" value="ECO:0007669"/>
    <property type="project" value="UniProtKB-UniRule"/>
</dbReference>
<evidence type="ECO:0000256" key="7">
    <source>
        <dbReference type="ARBA" id="ARBA00023274"/>
    </source>
</evidence>
<dbReference type="FunFam" id="2.30.30.560:FF:000001">
    <property type="entry name" value="major vault protein-like"/>
    <property type="match status" value="1"/>
</dbReference>
<dbReference type="Gene3D" id="2.30.30.570">
    <property type="match status" value="2"/>
</dbReference>
<organism evidence="16">
    <name type="scientific">Notodromas monacha</name>
    <dbReference type="NCBI Taxonomy" id="399045"/>
    <lineage>
        <taxon>Eukaryota</taxon>
        <taxon>Metazoa</taxon>
        <taxon>Ecdysozoa</taxon>
        <taxon>Arthropoda</taxon>
        <taxon>Crustacea</taxon>
        <taxon>Oligostraca</taxon>
        <taxon>Ostracoda</taxon>
        <taxon>Podocopa</taxon>
        <taxon>Podocopida</taxon>
        <taxon>Cypridocopina</taxon>
        <taxon>Cypridoidea</taxon>
        <taxon>Cyprididae</taxon>
        <taxon>Notodromas</taxon>
    </lineage>
</organism>
<dbReference type="Pfam" id="PF17795">
    <property type="entry name" value="Vault_3"/>
    <property type="match status" value="1"/>
</dbReference>
<feature type="domain" description="Major vault protein repeat" evidence="14">
    <location>
        <begin position="498"/>
        <end position="559"/>
    </location>
</feature>
<feature type="domain" description="Major vault protein repeat" evidence="11">
    <location>
        <begin position="200"/>
        <end position="241"/>
    </location>
</feature>
<dbReference type="Gene3D" id="2.30.30.560">
    <property type="match status" value="2"/>
</dbReference>
<evidence type="ECO:0000256" key="10">
    <source>
        <dbReference type="SAM" id="MobiDB-lite"/>
    </source>
</evidence>
<dbReference type="PANTHER" id="PTHR14165">
    <property type="entry name" value="MAJOR VAULT PROTEIN"/>
    <property type="match status" value="1"/>
</dbReference>
<dbReference type="FunFam" id="2.30.30.550:FF:000001">
    <property type="entry name" value="major vault protein-like"/>
    <property type="match status" value="3"/>
</dbReference>
<dbReference type="InterPro" id="IPR021870">
    <property type="entry name" value="MVP_shoulder"/>
</dbReference>
<feature type="domain" description="Major vault protein shoulder" evidence="12">
    <location>
        <begin position="560"/>
        <end position="678"/>
    </location>
</feature>
<dbReference type="PANTHER" id="PTHR14165:SF3">
    <property type="entry name" value="MAJOR VAULT PROTEIN"/>
    <property type="match status" value="1"/>
</dbReference>
<dbReference type="FunFam" id="2.30.30.570:FF:000002">
    <property type="entry name" value="Major vault protein-alpha"/>
    <property type="match status" value="1"/>
</dbReference>
<dbReference type="InterPro" id="IPR040989">
    <property type="entry name" value="Vault_3"/>
</dbReference>
<feature type="domain" description="Major vault protein repeat" evidence="13">
    <location>
        <begin position="70"/>
        <end position="129"/>
    </location>
</feature>
<dbReference type="Proteomes" id="UP000678499">
    <property type="component" value="Unassembled WGS sequence"/>
</dbReference>
<keyword evidence="7 8" id="KW-0687">Ribonucleoprotein</keyword>
<dbReference type="InterPro" id="IPR043179">
    <property type="entry name" value="Vault_2_sf"/>
</dbReference>
<sequence>MAQKVVSKPWGQQGHAGVSFEGSQENLYRVGPHQYLHVLDLTTNVTRLETGPQTYMRKDNERIVLGPCQMIIVPPRHFCIIENPAQRGEENHVLLDSWGQAKLQHAELEIRLEQDPFPLYPGEILSLKVTPLTVVVKGSALKLRATRDFLDGGVTRIAGEMWLFEGPGEFTLAFSEITEFFSGTYIPQKEVEVVEEIQAKVIKANEALKLRALMETRDRDGNVRVAGEEWLVKRVGAYLPGVHEEVVAVVTAWVLTETKAIRIKATRTFVDQFNKTRKNGDEWLVTHLDTETYIPGVYEEVKGEVEITVLSNRQYCVILNPVDETTGKVLWGQKRLMKGEKSFFLSPEEQLEHGIQHVHVLGEDQGLILRANELFRETIKDPDTGAEKVIERKPGDRWMIRGPLEYVPPVEVEVVSKTETIPLDENEGIYVRDIRTGKVRAVVGHTYLLNQNEELWKKELPDAVEKLLSQGRDPLADRGTRGSDKSDCQAPPRDKTRVVSFRVPHNAAVQIYDYKEKKARVIFGPDLVLLGPDEQFTQLSLSGGKPKRPNQIRSLALLLGPDFCADVIVVETADHARLSLSLAYNWHFDTSDRSAKGAEKLFSVPDFVGDTCKTIASRVRGAVAGVNFDNFHKNSAQVIREAVFGSDETTKKIKDKLIFPQTGLTVTSVDIQSVEPVDQRTRDSLQKSVQLAIEITTNSQEAAARHEAERLEQEAKGKLERQRIVDEAEAEKKNKELLELKAASAAVESCGQATAEARSQAEAARIQRSAEVEQARLRAEAGSIDLEAELEKMNKARRSELDYIKEKNTLELARTRDLAQIEVAKFKEMVDAIGASNLTVMASAGPDHQVRMLEALGLKATLITDGRTPINLLSTAQGLLGGFNSDSEPQAKRSREFAT</sequence>
<dbReference type="AlphaFoldDB" id="A0A7R9BCV6"/>
<dbReference type="Gene3D" id="2.30.30.550">
    <property type="entry name" value="Major Vault Protein repeat"/>
    <property type="match status" value="4"/>
</dbReference>
<dbReference type="Pfam" id="PF11978">
    <property type="entry name" value="MVP_shoulder"/>
    <property type="match status" value="1"/>
</dbReference>
<evidence type="ECO:0000256" key="2">
    <source>
        <dbReference type="ARBA" id="ARBA00004496"/>
    </source>
</evidence>
<dbReference type="Gene3D" id="2.30.30.620">
    <property type="match status" value="1"/>
</dbReference>
<feature type="domain" description="Major vault protein repeat" evidence="11">
    <location>
        <begin position="359"/>
        <end position="409"/>
    </location>
</feature>
<dbReference type="CDD" id="cd08825">
    <property type="entry name" value="MVP_shoulder"/>
    <property type="match status" value="1"/>
</dbReference>
<dbReference type="InterPro" id="IPR002499">
    <property type="entry name" value="Vault_N"/>
</dbReference>
<accession>A0A7R9BCV6</accession>
<dbReference type="OrthoDB" id="6365499at2759"/>
<dbReference type="GO" id="GO:0005737">
    <property type="term" value="C:cytoplasm"/>
    <property type="evidence" value="ECO:0007669"/>
    <property type="project" value="UniProtKB-SubCell"/>
</dbReference>
<dbReference type="Pfam" id="PF01505">
    <property type="entry name" value="Vault"/>
    <property type="match status" value="4"/>
</dbReference>
<dbReference type="InterPro" id="IPR043023">
    <property type="entry name" value="MVP_rep_sf"/>
</dbReference>
<evidence type="ECO:0000256" key="4">
    <source>
        <dbReference type="ARBA" id="ARBA00022490"/>
    </source>
</evidence>
<dbReference type="InterPro" id="IPR041139">
    <property type="entry name" value="MVP_rep_dom"/>
</dbReference>
<dbReference type="EMBL" id="CAJPEX010000070">
    <property type="protein sequence ID" value="CAG0913005.1"/>
    <property type="molecule type" value="Genomic_DNA"/>
</dbReference>
<gene>
    <name evidence="16" type="ORF">NMOB1V02_LOCUS770</name>
</gene>
<feature type="region of interest" description="Disordered" evidence="10">
    <location>
        <begin position="471"/>
        <end position="495"/>
    </location>
</feature>
<proteinExistence type="predicted"/>
<evidence type="ECO:0000259" key="11">
    <source>
        <dbReference type="Pfam" id="PF01505"/>
    </source>
</evidence>
<feature type="repeat" description="MVP" evidence="8">
    <location>
        <begin position="137"/>
        <end position="203"/>
    </location>
</feature>
<protein>
    <recommendedName>
        <fullName evidence="3">Major vault protein</fullName>
    </recommendedName>
</protein>
<evidence type="ECO:0000256" key="9">
    <source>
        <dbReference type="SAM" id="Coils"/>
    </source>
</evidence>
<evidence type="ECO:0000259" key="14">
    <source>
        <dbReference type="Pfam" id="PF17795"/>
    </source>
</evidence>
<feature type="repeat" description="MVP" evidence="8">
    <location>
        <begin position="76"/>
        <end position="136"/>
    </location>
</feature>